<dbReference type="AlphaFoldDB" id="A0A0L0D4S8"/>
<dbReference type="Gene3D" id="3.40.630.150">
    <property type="entry name" value="Malonyl-CoA decarboxylase, catalytic domain"/>
    <property type="match status" value="1"/>
</dbReference>
<dbReference type="InterPro" id="IPR035372">
    <property type="entry name" value="MCD_N"/>
</dbReference>
<dbReference type="STRING" id="461836.A0A0L0D4S8"/>
<dbReference type="PANTHER" id="PTHR28641:SF1">
    <property type="entry name" value="MALONYL-COA DECARBOXYLASE, MITOCHONDRIAL"/>
    <property type="match status" value="1"/>
</dbReference>
<evidence type="ECO:0000259" key="2">
    <source>
        <dbReference type="Pfam" id="PF17408"/>
    </source>
</evidence>
<organism evidence="3 4">
    <name type="scientific">Thecamonas trahens ATCC 50062</name>
    <dbReference type="NCBI Taxonomy" id="461836"/>
    <lineage>
        <taxon>Eukaryota</taxon>
        <taxon>Apusozoa</taxon>
        <taxon>Apusomonadida</taxon>
        <taxon>Apusomonadidae</taxon>
        <taxon>Thecamonas</taxon>
    </lineage>
</organism>
<keyword evidence="4" id="KW-1185">Reference proteome</keyword>
<dbReference type="GO" id="GO:0005759">
    <property type="term" value="C:mitochondrial matrix"/>
    <property type="evidence" value="ECO:0007669"/>
    <property type="project" value="TreeGrafter"/>
</dbReference>
<dbReference type="GO" id="GO:2001294">
    <property type="term" value="P:malonyl-CoA catabolic process"/>
    <property type="evidence" value="ECO:0007669"/>
    <property type="project" value="TreeGrafter"/>
</dbReference>
<dbReference type="InterPro" id="IPR038351">
    <property type="entry name" value="MCD_N_sf"/>
</dbReference>
<accession>A0A0L0D4S8</accession>
<dbReference type="Gene3D" id="1.20.140.90">
    <property type="entry name" value="Malonyl-CoA decarboxylase, oligemerization domain"/>
    <property type="match status" value="1"/>
</dbReference>
<dbReference type="InterPro" id="IPR038917">
    <property type="entry name" value="Malonyl_CoA_deC"/>
</dbReference>
<sequence length="465" mass="50298">MATRLAAVASVAPEERKGDLQAQVAARELAEAYHSYGVAGKAWFLATLASEYGTSGSRVYDAITGWRSATVSGTGPREDRYFKAERALRESLVPGYDRLFALLRQQPGGMKFVVDLRRDVRSLLRAPPEKAGGLVAATRADLAALDKYMHSVLSSWFAVGALDLASITWDTPASTLEKIMDYERVHRMDGWEDLKQRLGPGRRCYAFFHPAMPDEPLIFVEVALLRSMASSIQDVLSEVPTLADEEASSTAIFYSISATQAGLAQIELGNFLIKRVVNALLAESSSPAYFATLSPIPGFSSWLASSHAAGELEAMLPPLGAVALATLDETLEAAPRSLGDALMAHLASPDWHKSPAIADALQATLLPLCARYLTSVRPPRAGEPAASALDPVANFHLRNGARVERINWLGDSSPRGLRQSAGLMVNYRYSLRYIDENNYRYANEGAITVSPAIADILSTVTSSPL</sequence>
<dbReference type="EMBL" id="GL349445">
    <property type="protein sequence ID" value="KNC47066.1"/>
    <property type="molecule type" value="Genomic_DNA"/>
</dbReference>
<dbReference type="GO" id="GO:0050080">
    <property type="term" value="F:malonyl-CoA decarboxylase activity"/>
    <property type="evidence" value="ECO:0007669"/>
    <property type="project" value="InterPro"/>
</dbReference>
<feature type="domain" description="Malonyl-CoA decarboxylase C-terminal" evidence="1">
    <location>
        <begin position="160"/>
        <end position="429"/>
    </location>
</feature>
<dbReference type="eggNOG" id="KOG3018">
    <property type="taxonomic scope" value="Eukaryota"/>
</dbReference>
<dbReference type="GO" id="GO:0005782">
    <property type="term" value="C:peroxisomal matrix"/>
    <property type="evidence" value="ECO:0007669"/>
    <property type="project" value="TreeGrafter"/>
</dbReference>
<dbReference type="OMA" id="PIDWSTP"/>
<evidence type="ECO:0000313" key="4">
    <source>
        <dbReference type="Proteomes" id="UP000054408"/>
    </source>
</evidence>
<dbReference type="Pfam" id="PF05292">
    <property type="entry name" value="MCD"/>
    <property type="match status" value="1"/>
</dbReference>
<evidence type="ECO:0000259" key="1">
    <source>
        <dbReference type="Pfam" id="PF05292"/>
    </source>
</evidence>
<dbReference type="GO" id="GO:0006085">
    <property type="term" value="P:acetyl-CoA biosynthetic process"/>
    <property type="evidence" value="ECO:0007669"/>
    <property type="project" value="TreeGrafter"/>
</dbReference>
<dbReference type="RefSeq" id="XP_013759846.1">
    <property type="nucleotide sequence ID" value="XM_013904392.1"/>
</dbReference>
<dbReference type="Proteomes" id="UP000054408">
    <property type="component" value="Unassembled WGS sequence"/>
</dbReference>
<dbReference type="InterPro" id="IPR042303">
    <property type="entry name" value="Malonyl_CoA_deC_C_sf"/>
</dbReference>
<dbReference type="GO" id="GO:0006633">
    <property type="term" value="P:fatty acid biosynthetic process"/>
    <property type="evidence" value="ECO:0007669"/>
    <property type="project" value="InterPro"/>
</dbReference>
<dbReference type="OrthoDB" id="426718at2759"/>
<protein>
    <submittedName>
        <fullName evidence="3">Malonyl-CoA decarboxylase</fullName>
    </submittedName>
</protein>
<dbReference type="Pfam" id="PF17408">
    <property type="entry name" value="MCD_N"/>
    <property type="match status" value="1"/>
</dbReference>
<dbReference type="PANTHER" id="PTHR28641">
    <property type="match status" value="1"/>
</dbReference>
<dbReference type="InterPro" id="IPR007956">
    <property type="entry name" value="Malonyl_CoA_deC_C"/>
</dbReference>
<dbReference type="GeneID" id="25563090"/>
<evidence type="ECO:0000313" key="3">
    <source>
        <dbReference type="EMBL" id="KNC47066.1"/>
    </source>
</evidence>
<proteinExistence type="predicted"/>
<reference evidence="3 4" key="1">
    <citation type="submission" date="2010-05" db="EMBL/GenBank/DDBJ databases">
        <title>The Genome Sequence of Thecamonas trahens ATCC 50062.</title>
        <authorList>
            <consortium name="The Broad Institute Genome Sequencing Platform"/>
            <person name="Russ C."/>
            <person name="Cuomo C."/>
            <person name="Shea T."/>
            <person name="Young S.K."/>
            <person name="Zeng Q."/>
            <person name="Koehrsen M."/>
            <person name="Haas B."/>
            <person name="Borodovsky M."/>
            <person name="Guigo R."/>
            <person name="Alvarado L."/>
            <person name="Berlin A."/>
            <person name="Bochicchio J."/>
            <person name="Borenstein D."/>
            <person name="Chapman S."/>
            <person name="Chen Z."/>
            <person name="Freedman E."/>
            <person name="Gellesch M."/>
            <person name="Goldberg J."/>
            <person name="Griggs A."/>
            <person name="Gujja S."/>
            <person name="Heilman E."/>
            <person name="Heiman D."/>
            <person name="Hepburn T."/>
            <person name="Howarth C."/>
            <person name="Jen D."/>
            <person name="Larson L."/>
            <person name="Mehta T."/>
            <person name="Park D."/>
            <person name="Pearson M."/>
            <person name="Roberts A."/>
            <person name="Saif S."/>
            <person name="Shenoy N."/>
            <person name="Sisk P."/>
            <person name="Stolte C."/>
            <person name="Sykes S."/>
            <person name="Thomson T."/>
            <person name="Walk T."/>
            <person name="White J."/>
            <person name="Yandava C."/>
            <person name="Burger G."/>
            <person name="Gray M.W."/>
            <person name="Holland P.W.H."/>
            <person name="King N."/>
            <person name="Lang F.B.F."/>
            <person name="Roger A.J."/>
            <person name="Ruiz-Trillo I."/>
            <person name="Lander E."/>
            <person name="Nusbaum C."/>
        </authorList>
    </citation>
    <scope>NUCLEOTIDE SEQUENCE [LARGE SCALE GENOMIC DNA]</scope>
    <source>
        <strain evidence="3 4">ATCC 50062</strain>
    </source>
</reference>
<name>A0A0L0D4S8_THETB</name>
<feature type="domain" description="Malonyl-CoA decarboxylase N-terminal" evidence="2">
    <location>
        <begin position="57"/>
        <end position="157"/>
    </location>
</feature>
<gene>
    <name evidence="3" type="ORF">AMSG_03490</name>
</gene>